<keyword evidence="4 12" id="KW-0548">Nucleotidyltransferase</keyword>
<dbReference type="InterPro" id="IPR036977">
    <property type="entry name" value="DNA_primase_Znf_CHC2"/>
</dbReference>
<reference evidence="16" key="2">
    <citation type="submission" date="2021-04" db="EMBL/GenBank/DDBJ databases">
        <authorList>
            <person name="Gilroy R."/>
        </authorList>
    </citation>
    <scope>NUCLEOTIDE SEQUENCE</scope>
    <source>
        <strain evidence="16">F6-6636</strain>
    </source>
</reference>
<dbReference type="GO" id="GO:0000428">
    <property type="term" value="C:DNA-directed RNA polymerase complex"/>
    <property type="evidence" value="ECO:0007669"/>
    <property type="project" value="UniProtKB-KW"/>
</dbReference>
<feature type="domain" description="Toprim" evidence="15">
    <location>
        <begin position="263"/>
        <end position="345"/>
    </location>
</feature>
<dbReference type="SMART" id="SM00400">
    <property type="entry name" value="ZnF_CHCC"/>
    <property type="match status" value="1"/>
</dbReference>
<dbReference type="InterPro" id="IPR037068">
    <property type="entry name" value="DNA_primase_core_N_sf"/>
</dbReference>
<evidence type="ECO:0000256" key="14">
    <source>
        <dbReference type="PIRSR" id="PIRSR002811-1"/>
    </source>
</evidence>
<evidence type="ECO:0000256" key="7">
    <source>
        <dbReference type="ARBA" id="ARBA00022771"/>
    </source>
</evidence>
<feature type="zinc finger region" description="CHC2-type" evidence="12 14">
    <location>
        <begin position="40"/>
        <end position="64"/>
    </location>
</feature>
<dbReference type="FunFam" id="3.90.580.10:FF:000001">
    <property type="entry name" value="DNA primase"/>
    <property type="match status" value="1"/>
</dbReference>
<dbReference type="Pfam" id="PF13155">
    <property type="entry name" value="Toprim_2"/>
    <property type="match status" value="1"/>
</dbReference>
<dbReference type="GO" id="GO:0005737">
    <property type="term" value="C:cytoplasm"/>
    <property type="evidence" value="ECO:0007669"/>
    <property type="project" value="TreeGrafter"/>
</dbReference>
<comment type="cofactor">
    <cofactor evidence="12 13 14">
        <name>Zn(2+)</name>
        <dbReference type="ChEBI" id="CHEBI:29105"/>
    </cofactor>
    <text evidence="12 13 14">Binds 1 zinc ion per monomer.</text>
</comment>
<evidence type="ECO:0000256" key="8">
    <source>
        <dbReference type="ARBA" id="ARBA00022833"/>
    </source>
</evidence>
<dbReference type="InterPro" id="IPR034151">
    <property type="entry name" value="TOPRIM_DnaG_bac"/>
</dbReference>
<evidence type="ECO:0000256" key="2">
    <source>
        <dbReference type="ARBA" id="ARBA00022515"/>
    </source>
</evidence>
<evidence type="ECO:0000256" key="3">
    <source>
        <dbReference type="ARBA" id="ARBA00022679"/>
    </source>
</evidence>
<dbReference type="GO" id="GO:0003677">
    <property type="term" value="F:DNA binding"/>
    <property type="evidence" value="ECO:0007669"/>
    <property type="project" value="UniProtKB-KW"/>
</dbReference>
<keyword evidence="8 12" id="KW-0862">Zinc</keyword>
<sequence length="614" mass="70332">MATLIPEDVIDNIRNHTNIVDVVSQYVQLKKSGRNLFGLCPFHEEKTPSFSVNEEKQIFHCFSCGRGGNVFKFLMDLKHISFPEAVAQVAAFDHIPLDNRYQVHHVNNVDPQVLALQKVYQQAQELYAHILMNTEMGEPALAYLHHRGMSDELIKTFGIGFAPDEQLLANYFQAKKTTPSTLQLSGLFADRNDDKLYDRFRNRIMFPIRDANGQTIAFSGRILAQQVPDNEPKYLNSPETRLFNKRKVLFNFDLAQPAIRQDKRVYLFEGFMDVIAAYGAGVKNGIASMGTSLTTEQLQLIKQTTHQLVICYDGDNPGLAAADRALNLLANEHRLQANVVVLPAKMDPDEFIHQQGAQAFQDIVHKSIQTRPAFKLFYLKHGLNLANEKDKIGYINQALRVIASLASPVERDVYLKQLVNETNVDESSLLAQLQTILQTQTQQQVHQQYQQRRTITTPVQQHQAHTLDRLERAEQSLLHVAFHDLHVTQQLYNQQFQFVHDEYQQIFMAWYHFITENETTWRFNENDCTAAFLDNADVALHDKISAIELLPWPATDVAPQVINDYIATIKNHAITQKLQQVKQQLTDAQRLGNEHDVVHLTSEYVHLMQLMKQK</sequence>
<evidence type="ECO:0000256" key="4">
    <source>
        <dbReference type="ARBA" id="ARBA00022695"/>
    </source>
</evidence>
<keyword evidence="1 12" id="KW-0240">DNA-directed RNA polymerase</keyword>
<evidence type="ECO:0000256" key="10">
    <source>
        <dbReference type="ARBA" id="ARBA00023125"/>
    </source>
</evidence>
<keyword evidence="11 12" id="KW-0804">Transcription</keyword>
<dbReference type="Gene3D" id="3.40.1360.10">
    <property type="match status" value="1"/>
</dbReference>
<protein>
    <recommendedName>
        <fullName evidence="12 13">DNA primase</fullName>
        <ecNumber evidence="12">2.7.7.101</ecNumber>
    </recommendedName>
</protein>
<dbReference type="Pfam" id="PF08275">
    <property type="entry name" value="DNAG_N"/>
    <property type="match status" value="1"/>
</dbReference>
<keyword evidence="5 12" id="KW-0235">DNA replication</keyword>
<dbReference type="CDD" id="cd03364">
    <property type="entry name" value="TOPRIM_DnaG_primases"/>
    <property type="match status" value="1"/>
</dbReference>
<dbReference type="Gene3D" id="3.90.580.10">
    <property type="entry name" value="Zinc finger, CHC2-type domain"/>
    <property type="match status" value="1"/>
</dbReference>
<evidence type="ECO:0000256" key="9">
    <source>
        <dbReference type="ARBA" id="ARBA00022842"/>
    </source>
</evidence>
<dbReference type="Pfam" id="PF10410">
    <property type="entry name" value="DnaB_bind"/>
    <property type="match status" value="1"/>
</dbReference>
<keyword evidence="6 12" id="KW-0479">Metal-binding</keyword>
<dbReference type="InterPro" id="IPR013264">
    <property type="entry name" value="DNAG_N"/>
</dbReference>
<comment type="catalytic activity">
    <reaction evidence="12">
        <text>ssDNA + n NTP = ssDNA/pppN(pN)n-1 hybrid + (n-1) diphosphate.</text>
        <dbReference type="EC" id="2.7.7.101"/>
    </reaction>
</comment>
<keyword evidence="9" id="KW-0460">Magnesium</keyword>
<evidence type="ECO:0000313" key="16">
    <source>
        <dbReference type="EMBL" id="MBU3851345.1"/>
    </source>
</evidence>
<dbReference type="SUPFAM" id="SSF57783">
    <property type="entry name" value="Zinc beta-ribbon"/>
    <property type="match status" value="1"/>
</dbReference>
<dbReference type="EC" id="2.7.7.101" evidence="12"/>
<comment type="function">
    <text evidence="12 13">RNA polymerase that catalyzes the synthesis of short RNA molecules used as primers for DNA polymerase during DNA replication.</text>
</comment>
<dbReference type="InterPro" id="IPR050219">
    <property type="entry name" value="DnaG_primase"/>
</dbReference>
<dbReference type="InterPro" id="IPR019475">
    <property type="entry name" value="DNA_primase_DnaB-bd"/>
</dbReference>
<dbReference type="Gene3D" id="1.10.860.10">
    <property type="entry name" value="DNAb Helicase, Chain A"/>
    <property type="match status" value="1"/>
</dbReference>
<dbReference type="Pfam" id="PF01807">
    <property type="entry name" value="Zn_ribbon_DnaG"/>
    <property type="match status" value="1"/>
</dbReference>
<dbReference type="SUPFAM" id="SSF56731">
    <property type="entry name" value="DNA primase core"/>
    <property type="match status" value="1"/>
</dbReference>
<comment type="similarity">
    <text evidence="12 13">Belongs to the DnaG primase family.</text>
</comment>
<keyword evidence="2 12" id="KW-0639">Primosome</keyword>
<evidence type="ECO:0000313" key="17">
    <source>
        <dbReference type="Proteomes" id="UP000777303"/>
    </source>
</evidence>
<keyword evidence="10 12" id="KW-0238">DNA-binding</keyword>
<dbReference type="InterPro" id="IPR016136">
    <property type="entry name" value="DNA_helicase_N/primase_C"/>
</dbReference>
<evidence type="ECO:0000256" key="13">
    <source>
        <dbReference type="PIRNR" id="PIRNR002811"/>
    </source>
</evidence>
<dbReference type="Proteomes" id="UP000777303">
    <property type="component" value="Unassembled WGS sequence"/>
</dbReference>
<proteinExistence type="inferred from homology"/>
<dbReference type="PIRSF" id="PIRSF002811">
    <property type="entry name" value="DnaG"/>
    <property type="match status" value="1"/>
</dbReference>
<dbReference type="PANTHER" id="PTHR30313:SF2">
    <property type="entry name" value="DNA PRIMASE"/>
    <property type="match status" value="1"/>
</dbReference>
<dbReference type="Gene3D" id="3.90.980.10">
    <property type="entry name" value="DNA primase, catalytic core, N-terminal domain"/>
    <property type="match status" value="1"/>
</dbReference>
<dbReference type="InterPro" id="IPR006171">
    <property type="entry name" value="TOPRIM_dom"/>
</dbReference>
<comment type="subunit">
    <text evidence="12">Monomer. Interacts with DnaB.</text>
</comment>
<dbReference type="PANTHER" id="PTHR30313">
    <property type="entry name" value="DNA PRIMASE"/>
    <property type="match status" value="1"/>
</dbReference>
<dbReference type="InterPro" id="IPR002694">
    <property type="entry name" value="Znf_CHC2"/>
</dbReference>
<dbReference type="GO" id="GO:1990077">
    <property type="term" value="C:primosome complex"/>
    <property type="evidence" value="ECO:0007669"/>
    <property type="project" value="UniProtKB-KW"/>
</dbReference>
<dbReference type="NCBIfam" id="TIGR01391">
    <property type="entry name" value="dnaG"/>
    <property type="match status" value="1"/>
</dbReference>
<keyword evidence="3 12" id="KW-0808">Transferase</keyword>
<dbReference type="EMBL" id="JAHLFS010000020">
    <property type="protein sequence ID" value="MBU3851345.1"/>
    <property type="molecule type" value="Genomic_DNA"/>
</dbReference>
<dbReference type="AlphaFoldDB" id="A0A948TIP6"/>
<name>A0A948TIP6_9LACO</name>
<dbReference type="GO" id="GO:0008270">
    <property type="term" value="F:zinc ion binding"/>
    <property type="evidence" value="ECO:0007669"/>
    <property type="project" value="UniProtKB-UniRule"/>
</dbReference>
<evidence type="ECO:0000256" key="11">
    <source>
        <dbReference type="ARBA" id="ARBA00023163"/>
    </source>
</evidence>
<gene>
    <name evidence="12 16" type="primary">dnaG</name>
    <name evidence="16" type="ORF">H9901_01350</name>
</gene>
<dbReference type="PROSITE" id="PS50880">
    <property type="entry name" value="TOPRIM"/>
    <property type="match status" value="1"/>
</dbReference>
<comment type="caution">
    <text evidence="16">The sequence shown here is derived from an EMBL/GenBank/DDBJ whole genome shotgun (WGS) entry which is preliminary data.</text>
</comment>
<organism evidence="16 17">
    <name type="scientific">Candidatus Paralactobacillus gallistercoris</name>
    <dbReference type="NCBI Taxonomy" id="2838724"/>
    <lineage>
        <taxon>Bacteria</taxon>
        <taxon>Bacillati</taxon>
        <taxon>Bacillota</taxon>
        <taxon>Bacilli</taxon>
        <taxon>Lactobacillales</taxon>
        <taxon>Lactobacillaceae</taxon>
        <taxon>Lactobacillus</taxon>
    </lineage>
</organism>
<dbReference type="InterPro" id="IPR030846">
    <property type="entry name" value="DnaG_bac"/>
</dbReference>
<accession>A0A948TIP6</accession>
<keyword evidence="7 12" id="KW-0863">Zinc-finger</keyword>
<comment type="domain">
    <text evidence="12">Contains an N-terminal zinc-binding domain, a central core domain that contains the primase activity, and a C-terminal DnaB-binding domain.</text>
</comment>
<dbReference type="GO" id="GO:0003899">
    <property type="term" value="F:DNA-directed RNA polymerase activity"/>
    <property type="evidence" value="ECO:0007669"/>
    <property type="project" value="UniProtKB-UniRule"/>
</dbReference>
<evidence type="ECO:0000256" key="6">
    <source>
        <dbReference type="ARBA" id="ARBA00022723"/>
    </source>
</evidence>
<evidence type="ECO:0000259" key="15">
    <source>
        <dbReference type="PROSITE" id="PS50880"/>
    </source>
</evidence>
<evidence type="ECO:0000256" key="12">
    <source>
        <dbReference type="HAMAP-Rule" id="MF_00974"/>
    </source>
</evidence>
<reference evidence="16" key="1">
    <citation type="journal article" date="2021" name="PeerJ">
        <title>Extensive microbial diversity within the chicken gut microbiome revealed by metagenomics and culture.</title>
        <authorList>
            <person name="Gilroy R."/>
            <person name="Ravi A."/>
            <person name="Getino M."/>
            <person name="Pursley I."/>
            <person name="Horton D.L."/>
            <person name="Alikhan N.F."/>
            <person name="Baker D."/>
            <person name="Gharbi K."/>
            <person name="Hall N."/>
            <person name="Watson M."/>
            <person name="Adriaenssens E.M."/>
            <person name="Foster-Nyarko E."/>
            <person name="Jarju S."/>
            <person name="Secka A."/>
            <person name="Antonio M."/>
            <person name="Oren A."/>
            <person name="Chaudhuri R.R."/>
            <person name="La Ragione R."/>
            <person name="Hildebrand F."/>
            <person name="Pallen M.J."/>
        </authorList>
    </citation>
    <scope>NUCLEOTIDE SEQUENCE</scope>
    <source>
        <strain evidence="16">F6-6636</strain>
    </source>
</reference>
<evidence type="ECO:0000256" key="1">
    <source>
        <dbReference type="ARBA" id="ARBA00022478"/>
    </source>
</evidence>
<dbReference type="InterPro" id="IPR006295">
    <property type="entry name" value="DNA_primase_DnaG"/>
</dbReference>
<dbReference type="GO" id="GO:0006269">
    <property type="term" value="P:DNA replication, synthesis of primer"/>
    <property type="evidence" value="ECO:0007669"/>
    <property type="project" value="UniProtKB-UniRule"/>
</dbReference>
<evidence type="ECO:0000256" key="5">
    <source>
        <dbReference type="ARBA" id="ARBA00022705"/>
    </source>
</evidence>
<dbReference type="HAMAP" id="MF_00974">
    <property type="entry name" value="DNA_primase_DnaG"/>
    <property type="match status" value="1"/>
</dbReference>
<dbReference type="SMART" id="SM00493">
    <property type="entry name" value="TOPRIM"/>
    <property type="match status" value="1"/>
</dbReference>